<evidence type="ECO:0000313" key="3">
    <source>
        <dbReference type="Proteomes" id="UP001516023"/>
    </source>
</evidence>
<keyword evidence="1" id="KW-0732">Signal</keyword>
<comment type="caution">
    <text evidence="2">The sequence shown here is derived from an EMBL/GenBank/DDBJ whole genome shotgun (WGS) entry which is preliminary data.</text>
</comment>
<feature type="chain" id="PRO_5044766185" evidence="1">
    <location>
        <begin position="25"/>
        <end position="243"/>
    </location>
</feature>
<keyword evidence="3" id="KW-1185">Reference proteome</keyword>
<proteinExistence type="predicted"/>
<feature type="signal peptide" evidence="1">
    <location>
        <begin position="1"/>
        <end position="24"/>
    </location>
</feature>
<evidence type="ECO:0000313" key="2">
    <source>
        <dbReference type="EMBL" id="KAL3780770.1"/>
    </source>
</evidence>
<sequence>MNRGAATRPLIAFAIIINFAVIQGATESFKSKAHLNRDTGIATSCEESRVVFSSLSQKTIDEIACVAKGVIAEYPNFLARASLTLGLLNVHAARGNSQVYVSTSVFPFDLLCFGPPRDSSKAVRTMKAYEYKGAVLCSLEMPILGGLLTQLTERKSSDDVEAGGCLRFTVIRKAVNTSSHSSSIVFVTEIAERYKPSIAGKCYPRSKFRSVMYCATQRRFHKYVMWRFHRVFRKELERYLNSA</sequence>
<dbReference type="AlphaFoldDB" id="A0ABD3NY25"/>
<gene>
    <name evidence="2" type="ORF">HJC23_006708</name>
</gene>
<protein>
    <submittedName>
        <fullName evidence="2">Uncharacterized protein</fullName>
    </submittedName>
</protein>
<evidence type="ECO:0000256" key="1">
    <source>
        <dbReference type="SAM" id="SignalP"/>
    </source>
</evidence>
<dbReference type="Proteomes" id="UP001516023">
    <property type="component" value="Unassembled WGS sequence"/>
</dbReference>
<dbReference type="EMBL" id="JABMIG020000338">
    <property type="protein sequence ID" value="KAL3780770.1"/>
    <property type="molecule type" value="Genomic_DNA"/>
</dbReference>
<accession>A0ABD3NY25</accession>
<name>A0ABD3NY25_9STRA</name>
<organism evidence="2 3">
    <name type="scientific">Cyclotella cryptica</name>
    <dbReference type="NCBI Taxonomy" id="29204"/>
    <lineage>
        <taxon>Eukaryota</taxon>
        <taxon>Sar</taxon>
        <taxon>Stramenopiles</taxon>
        <taxon>Ochrophyta</taxon>
        <taxon>Bacillariophyta</taxon>
        <taxon>Coscinodiscophyceae</taxon>
        <taxon>Thalassiosirophycidae</taxon>
        <taxon>Stephanodiscales</taxon>
        <taxon>Stephanodiscaceae</taxon>
        <taxon>Cyclotella</taxon>
    </lineage>
</organism>
<reference evidence="2 3" key="1">
    <citation type="journal article" date="2020" name="G3 (Bethesda)">
        <title>Improved Reference Genome for Cyclotella cryptica CCMP332, a Model for Cell Wall Morphogenesis, Salinity Adaptation, and Lipid Production in Diatoms (Bacillariophyta).</title>
        <authorList>
            <person name="Roberts W.R."/>
            <person name="Downey K.M."/>
            <person name="Ruck E.C."/>
            <person name="Traller J.C."/>
            <person name="Alverson A.J."/>
        </authorList>
    </citation>
    <scope>NUCLEOTIDE SEQUENCE [LARGE SCALE GENOMIC DNA]</scope>
    <source>
        <strain evidence="2 3">CCMP332</strain>
    </source>
</reference>